<dbReference type="SUPFAM" id="SSF48208">
    <property type="entry name" value="Six-hairpin glycosidases"/>
    <property type="match status" value="1"/>
</dbReference>
<accession>A0A413RM95</accession>
<reference evidence="1 2" key="1">
    <citation type="submission" date="2018-08" db="EMBL/GenBank/DDBJ databases">
        <title>Cellulomonas rhizosphaerae sp. nov., a novel actinomycete isolated from soil.</title>
        <authorList>
            <person name="Tian Y."/>
        </authorList>
    </citation>
    <scope>NUCLEOTIDE SEQUENCE [LARGE SCALE GENOMIC DNA]</scope>
    <source>
        <strain evidence="1 2">NEAU-TCZ24</strain>
    </source>
</reference>
<keyword evidence="1" id="KW-0378">Hydrolase</keyword>
<dbReference type="AlphaFoldDB" id="A0A413RM95"/>
<name>A0A413RM95_9CELL</name>
<dbReference type="OrthoDB" id="3806982at2"/>
<dbReference type="PANTHER" id="PTHR31616:SF13">
    <property type="entry name" value="GLUCAN 1,4-ALPHA-GLUCOSIDASE"/>
    <property type="match status" value="1"/>
</dbReference>
<sequence>MGHRDPRARVAAVVGAATVVALALLPHADPARASNPAPLPAPASDAPLPLHQDGVALRADGTRAGVATDVIPAFLPGSRVLDPAVQRAARSLGAPATTDPDTAGARVQAAEQRAWLAAGSVPGLGGPYEDLARDALLDIHTLLLDGGASVAGWSPYWRYVWPRDASFAAVALARTGHVDDALDVLGFLARVQSPDGSFQARYLPDGSGPPDDRGVQVDGAGWALWAAGLVVDQISEGDARARAVRDLHPLVERSTRYLDALIDADGLPPASPDYWEVAESELTLGTAAPLVAGLQSAVGLAGLAHDDGLALMASLAGDRLRAAVVDEFEPTGWARYARGGSVDAAVAFTLAPFWRQPVASAQLTWRASTESMRRPAGGLAPGAGWRDDGISWTPQTTLYAWVAAEQGDADLAAGWLDVVDAHRTPSGAIPEKILADGSPASVAPLSWSAACVVLAVDALG</sequence>
<proteinExistence type="predicted"/>
<dbReference type="PANTHER" id="PTHR31616">
    <property type="entry name" value="TREHALASE"/>
    <property type="match status" value="1"/>
</dbReference>
<evidence type="ECO:0000313" key="2">
    <source>
        <dbReference type="Proteomes" id="UP000283374"/>
    </source>
</evidence>
<organism evidence="1 2">
    <name type="scientific">Cellulomonas rhizosphaerae</name>
    <dbReference type="NCBI Taxonomy" id="2293719"/>
    <lineage>
        <taxon>Bacteria</taxon>
        <taxon>Bacillati</taxon>
        <taxon>Actinomycetota</taxon>
        <taxon>Actinomycetes</taxon>
        <taxon>Micrococcales</taxon>
        <taxon>Cellulomonadaceae</taxon>
        <taxon>Cellulomonas</taxon>
    </lineage>
</organism>
<dbReference type="InterPro" id="IPR012341">
    <property type="entry name" value="6hp_glycosidase-like_sf"/>
</dbReference>
<dbReference type="Gene3D" id="1.50.10.10">
    <property type="match status" value="1"/>
</dbReference>
<gene>
    <name evidence="1" type="ORF">D1825_07920</name>
</gene>
<dbReference type="Proteomes" id="UP000283374">
    <property type="component" value="Unassembled WGS sequence"/>
</dbReference>
<dbReference type="InterPro" id="IPR008928">
    <property type="entry name" value="6-hairpin_glycosidase_sf"/>
</dbReference>
<protein>
    <submittedName>
        <fullName evidence="1">Glycoside hydrolase family 15</fullName>
    </submittedName>
</protein>
<dbReference type="EMBL" id="QWKP01000178">
    <property type="protein sequence ID" value="RHA41965.1"/>
    <property type="molecule type" value="Genomic_DNA"/>
</dbReference>
<dbReference type="GO" id="GO:0005975">
    <property type="term" value="P:carbohydrate metabolic process"/>
    <property type="evidence" value="ECO:0007669"/>
    <property type="project" value="InterPro"/>
</dbReference>
<comment type="caution">
    <text evidence="1">The sequence shown here is derived from an EMBL/GenBank/DDBJ whole genome shotgun (WGS) entry which is preliminary data.</text>
</comment>
<evidence type="ECO:0000313" key="1">
    <source>
        <dbReference type="EMBL" id="RHA41965.1"/>
    </source>
</evidence>
<dbReference type="GO" id="GO:0004553">
    <property type="term" value="F:hydrolase activity, hydrolyzing O-glycosyl compounds"/>
    <property type="evidence" value="ECO:0007669"/>
    <property type="project" value="TreeGrafter"/>
</dbReference>
<keyword evidence="2" id="KW-1185">Reference proteome</keyword>